<reference evidence="2 3" key="1">
    <citation type="submission" date="2019-07" db="EMBL/GenBank/DDBJ databases">
        <title>Qingshengfaniella alkalisoli gen. nov., sp. nov., isolated from saline soil.</title>
        <authorList>
            <person name="Xu L."/>
            <person name="Huang X.-X."/>
            <person name="Sun J.-Q."/>
        </authorList>
    </citation>
    <scope>NUCLEOTIDE SEQUENCE [LARGE SCALE GENOMIC DNA]</scope>
    <source>
        <strain evidence="2 3">DSM 27279</strain>
    </source>
</reference>
<dbReference type="InterPro" id="IPR044855">
    <property type="entry name" value="CoA-Trfase_III_dom3_sf"/>
</dbReference>
<dbReference type="InterPro" id="IPR050483">
    <property type="entry name" value="CoA-transferase_III_domain"/>
</dbReference>
<dbReference type="SUPFAM" id="SSF89796">
    <property type="entry name" value="CoA-transferase family III (CaiB/BaiF)"/>
    <property type="match status" value="2"/>
</dbReference>
<dbReference type="PANTHER" id="PTHR48207:SF3">
    <property type="entry name" value="SUCCINATE--HYDROXYMETHYLGLUTARATE COA-TRANSFERASE"/>
    <property type="match status" value="1"/>
</dbReference>
<evidence type="ECO:0000256" key="1">
    <source>
        <dbReference type="ARBA" id="ARBA00022679"/>
    </source>
</evidence>
<keyword evidence="1 2" id="KW-0808">Transferase</keyword>
<dbReference type="OrthoDB" id="9058532at2"/>
<accession>A0A556AF98</accession>
<dbReference type="InterPro" id="IPR003673">
    <property type="entry name" value="CoA-Trfase_fam_III"/>
</dbReference>
<dbReference type="Gene3D" id="3.30.1540.10">
    <property type="entry name" value="formyl-coa transferase, domain 3"/>
    <property type="match status" value="2"/>
</dbReference>
<keyword evidence="3" id="KW-1185">Reference proteome</keyword>
<dbReference type="GO" id="GO:0008410">
    <property type="term" value="F:CoA-transferase activity"/>
    <property type="evidence" value="ECO:0007669"/>
    <property type="project" value="TreeGrafter"/>
</dbReference>
<dbReference type="PANTHER" id="PTHR48207">
    <property type="entry name" value="SUCCINATE--HYDROXYMETHYLGLUTARATE COA-TRANSFERASE"/>
    <property type="match status" value="1"/>
</dbReference>
<dbReference type="InterPro" id="IPR023606">
    <property type="entry name" value="CoA-Trfase_III_dom_1_sf"/>
</dbReference>
<dbReference type="EMBL" id="VLTJ01000035">
    <property type="protein sequence ID" value="TSH91561.1"/>
    <property type="molecule type" value="Genomic_DNA"/>
</dbReference>
<dbReference type="AlphaFoldDB" id="A0A556AF98"/>
<dbReference type="RefSeq" id="WP_143949733.1">
    <property type="nucleotide sequence ID" value="NZ_BAABMB010000006.1"/>
</dbReference>
<dbReference type="Proteomes" id="UP000318405">
    <property type="component" value="Unassembled WGS sequence"/>
</dbReference>
<organism evidence="2 3">
    <name type="scientific">Verticiella sediminum</name>
    <dbReference type="NCBI Taxonomy" id="1247510"/>
    <lineage>
        <taxon>Bacteria</taxon>
        <taxon>Pseudomonadati</taxon>
        <taxon>Pseudomonadota</taxon>
        <taxon>Betaproteobacteria</taxon>
        <taxon>Burkholderiales</taxon>
        <taxon>Alcaligenaceae</taxon>
        <taxon>Verticiella</taxon>
    </lineage>
</organism>
<gene>
    <name evidence="2" type="ORF">FOZ76_18325</name>
</gene>
<evidence type="ECO:0000313" key="2">
    <source>
        <dbReference type="EMBL" id="TSH91561.1"/>
    </source>
</evidence>
<name>A0A556AF98_9BURK</name>
<protein>
    <submittedName>
        <fullName evidence="2">CoA transferase</fullName>
    </submittedName>
</protein>
<evidence type="ECO:0000313" key="3">
    <source>
        <dbReference type="Proteomes" id="UP000318405"/>
    </source>
</evidence>
<dbReference type="Pfam" id="PF02515">
    <property type="entry name" value="CoA_transf_3"/>
    <property type="match status" value="2"/>
</dbReference>
<sequence>MSAALEGVRVLDLGQGIAAPFAARLLGDLGAEVIKVEPEDGDPGRRLHPLVHEGPQAERSLMFAYLNWNKRGITLDLRSAAGLARLEALVRESDIVIESFRPDELAALGLSAARLREWNPRLVVTSVTDFGREGPYAHYVGSDLVHQAMSGIMQISGQADRAPLKHGLNQAYLGAGLNAAYATLAAHYAAERDGIGEHVDLSVQECLVSELVTCETYYTFMGAIQGRRLAVQDPFSGAPIQTRRGYLSFQAGGSMPAETFADLFRDERLRDPRFASNRQRSEHVAEVVRIIADSVRDRDAKEIFIDGSQRRLLMGVVQTAPDLLACEQLAERDVFAEVPHPSGRSFRYPAELASMSLTPTRVRCRAPMLGEHTAEVLAALERAGGAAVPAIVPAGGTPRLPLEGVRVLDMATVIAMPYMAALLSDLGAEVIKIESPRKLDPTRQGVLTTYLDNDTRVDAINRSGMFQVVNRGKRSVVLDMGQDEGRRVFRELAARSDIVIDNFTPRVMSGWGLDMDELLRINPRLIRLSNTGYGSTGPWRNFPSQGTTLEVTMGIASYTGYRGDKPWKVGQSYPDFLACWTGLAALFAALRHARATGQGQWIDLGMYQVGVAMIPEALLQYQIDGTEPERIGNEDAQHVPSDAYPCAGDDRWVALTVETDAQWRALAQLMAADGTAVPAGLDDAEARRARRDEVNALVAGWLRGQDGHAVMHRLQAAGIASGPVLNNRDLLLDPHLAARGFHERVALPEPMGVRPIMGRPWKLAERAVRIRKPAPRYGEDGRAVMREVLGMDEAAIDALFEAGVLCTGPKSPKPFDAMGLAELQRLKAIHEVDPDYREKLGIA</sequence>
<dbReference type="Gene3D" id="3.40.50.10540">
    <property type="entry name" value="Crotonobetainyl-coa:carnitine coa-transferase, domain 1"/>
    <property type="match status" value="2"/>
</dbReference>
<comment type="caution">
    <text evidence="2">The sequence shown here is derived from an EMBL/GenBank/DDBJ whole genome shotgun (WGS) entry which is preliminary data.</text>
</comment>
<proteinExistence type="predicted"/>